<accession>L7FGZ6</accession>
<comment type="caution">
    <text evidence="1">The sequence shown here is derived from an EMBL/GenBank/DDBJ whole genome shotgun (WGS) entry which is preliminary data.</text>
</comment>
<sequence>MRVYLRRARRLDGMYGPALQRLDFMRLDFRVRDFRGLDI</sequence>
<evidence type="ECO:0000313" key="1">
    <source>
        <dbReference type="EMBL" id="ELP70582.1"/>
    </source>
</evidence>
<protein>
    <submittedName>
        <fullName evidence="1">Uncharacterized protein</fullName>
    </submittedName>
</protein>
<proteinExistence type="predicted"/>
<evidence type="ECO:0000313" key="2">
    <source>
        <dbReference type="Proteomes" id="UP000010931"/>
    </source>
</evidence>
<name>L7FGZ6_STRT8</name>
<organism evidence="1 2">
    <name type="scientific">Streptomyces turgidiscabies (strain Car8)</name>
    <dbReference type="NCBI Taxonomy" id="698760"/>
    <lineage>
        <taxon>Bacteria</taxon>
        <taxon>Bacillati</taxon>
        <taxon>Actinomycetota</taxon>
        <taxon>Actinomycetes</taxon>
        <taxon>Kitasatosporales</taxon>
        <taxon>Streptomycetaceae</taxon>
        <taxon>Streptomyces</taxon>
    </lineage>
</organism>
<dbReference type="EMBL" id="AEJB01000058">
    <property type="protein sequence ID" value="ELP70582.1"/>
    <property type="molecule type" value="Genomic_DNA"/>
</dbReference>
<dbReference type="AlphaFoldDB" id="L7FGZ6"/>
<dbReference type="Proteomes" id="UP000010931">
    <property type="component" value="Unassembled WGS sequence"/>
</dbReference>
<reference evidence="1 2" key="1">
    <citation type="journal article" date="2011" name="Plasmid">
        <title>Streptomyces turgidiscabies Car8 contains a modular pathogenicity island that shares virulence genes with other actinobacterial plant pathogens.</title>
        <authorList>
            <person name="Huguet-Tapia J.C."/>
            <person name="Badger J.H."/>
            <person name="Loria R."/>
            <person name="Pettis G.S."/>
        </authorList>
    </citation>
    <scope>NUCLEOTIDE SEQUENCE [LARGE SCALE GENOMIC DNA]</scope>
    <source>
        <strain evidence="1 2">Car8</strain>
    </source>
</reference>
<gene>
    <name evidence="1" type="ORF">STRTUCAR8_08907</name>
</gene>
<keyword evidence="2" id="KW-1185">Reference proteome</keyword>